<accession>A0ABW2RFM4</accession>
<dbReference type="RefSeq" id="WP_379862989.1">
    <property type="nucleotide sequence ID" value="NZ_JBHTBW010000004.1"/>
</dbReference>
<feature type="transmembrane region" description="Helical" evidence="1">
    <location>
        <begin position="176"/>
        <end position="197"/>
    </location>
</feature>
<dbReference type="Proteomes" id="UP001596500">
    <property type="component" value="Unassembled WGS sequence"/>
</dbReference>
<dbReference type="NCBIfam" id="NF038403">
    <property type="entry name" value="perm_prefix_1"/>
    <property type="match status" value="1"/>
</dbReference>
<keyword evidence="1" id="KW-1133">Transmembrane helix</keyword>
<evidence type="ECO:0000256" key="1">
    <source>
        <dbReference type="SAM" id="Phobius"/>
    </source>
</evidence>
<gene>
    <name evidence="2" type="ORF">ACFQNG_01305</name>
</gene>
<keyword evidence="3" id="KW-1185">Reference proteome</keyword>
<proteinExistence type="predicted"/>
<feature type="transmembrane region" description="Helical" evidence="1">
    <location>
        <begin position="209"/>
        <end position="225"/>
    </location>
</feature>
<keyword evidence="1" id="KW-0472">Membrane</keyword>
<dbReference type="InterPro" id="IPR047928">
    <property type="entry name" value="Perm_prefix_1"/>
</dbReference>
<protein>
    <submittedName>
        <fullName evidence="2">Permease prefix domain 1-containing protein</fullName>
    </submittedName>
</protein>
<reference evidence="3" key="1">
    <citation type="journal article" date="2019" name="Int. J. Syst. Evol. Microbiol.">
        <title>The Global Catalogue of Microorganisms (GCM) 10K type strain sequencing project: providing services to taxonomists for standard genome sequencing and annotation.</title>
        <authorList>
            <consortium name="The Broad Institute Genomics Platform"/>
            <consortium name="The Broad Institute Genome Sequencing Center for Infectious Disease"/>
            <person name="Wu L."/>
            <person name="Ma J."/>
        </authorList>
    </citation>
    <scope>NUCLEOTIDE SEQUENCE [LARGE SCALE GENOMIC DNA]</scope>
    <source>
        <strain evidence="3">CGMCC 1.12942</strain>
    </source>
</reference>
<feature type="transmembrane region" description="Helical" evidence="1">
    <location>
        <begin position="148"/>
        <end position="169"/>
    </location>
</feature>
<sequence>MKEFQGYVESILMGIDGSTREKEELAQEFYDHLLLCKLDYLKQGLTEKEAIQLAINEFGQASELAPQLQKSMNPFYRWKNILLWSVLVMYVGWYLYDYFISPIQRHLIRYGQPFCHIGKYGCTYDLNPLNDFFEIVYHLVHSQNITNIFSLLFFLSLTYIPLGFLMTAVSRKSFQFNLLTSLVIFQSLHMFAYLMNITPYDSGLINQHLAGYVVGYFLYQGVDAMRNKLNKSMRKSSFE</sequence>
<organism evidence="2 3">
    <name type="scientific">Laceyella putida</name>
    <dbReference type="NCBI Taxonomy" id="110101"/>
    <lineage>
        <taxon>Bacteria</taxon>
        <taxon>Bacillati</taxon>
        <taxon>Bacillota</taxon>
        <taxon>Bacilli</taxon>
        <taxon>Bacillales</taxon>
        <taxon>Thermoactinomycetaceae</taxon>
        <taxon>Laceyella</taxon>
    </lineage>
</organism>
<evidence type="ECO:0000313" key="3">
    <source>
        <dbReference type="Proteomes" id="UP001596500"/>
    </source>
</evidence>
<name>A0ABW2RFM4_9BACL</name>
<dbReference type="EMBL" id="JBHTBW010000004">
    <property type="protein sequence ID" value="MFC7439803.1"/>
    <property type="molecule type" value="Genomic_DNA"/>
</dbReference>
<feature type="transmembrane region" description="Helical" evidence="1">
    <location>
        <begin position="78"/>
        <end position="96"/>
    </location>
</feature>
<evidence type="ECO:0000313" key="2">
    <source>
        <dbReference type="EMBL" id="MFC7439803.1"/>
    </source>
</evidence>
<comment type="caution">
    <text evidence="2">The sequence shown here is derived from an EMBL/GenBank/DDBJ whole genome shotgun (WGS) entry which is preliminary data.</text>
</comment>
<keyword evidence="1" id="KW-0812">Transmembrane</keyword>